<comment type="caution">
    <text evidence="1">The sequence shown here is derived from an EMBL/GenBank/DDBJ whole genome shotgun (WGS) entry which is preliminary data.</text>
</comment>
<reference evidence="1 2" key="1">
    <citation type="submission" date="2019-03" db="EMBL/GenBank/DDBJ databases">
        <title>Luteimonas zhaokaii sp.nov., isolated from the rectal contents of Plateau pika in Yushu, Qinghai Province, China.</title>
        <authorList>
            <person name="Zhang G."/>
        </authorList>
    </citation>
    <scope>NUCLEOTIDE SEQUENCE [LARGE SCALE GENOMIC DNA]</scope>
    <source>
        <strain evidence="1 2">THG-MD21</strain>
    </source>
</reference>
<accession>A0A4R5UD73</accession>
<sequence length="68" mass="7906">MNADDVELCRVYGQMSRDYLGHRAWVECEPELRAGWLRLRRNPALDWDDVASLVKTFWELAPVDPDGT</sequence>
<organism evidence="1 2">
    <name type="scientific">Luteimonas terrae</name>
    <dbReference type="NCBI Taxonomy" id="1530191"/>
    <lineage>
        <taxon>Bacteria</taxon>
        <taxon>Pseudomonadati</taxon>
        <taxon>Pseudomonadota</taxon>
        <taxon>Gammaproteobacteria</taxon>
        <taxon>Lysobacterales</taxon>
        <taxon>Lysobacteraceae</taxon>
        <taxon>Luteimonas</taxon>
    </lineage>
</organism>
<dbReference type="OrthoDB" id="5976029at2"/>
<keyword evidence="2" id="KW-1185">Reference proteome</keyword>
<dbReference type="RefSeq" id="WP_133392732.1">
    <property type="nucleotide sequence ID" value="NZ_SMTG01000002.1"/>
</dbReference>
<dbReference type="EMBL" id="SMTG01000002">
    <property type="protein sequence ID" value="TDK33237.1"/>
    <property type="molecule type" value="Genomic_DNA"/>
</dbReference>
<protein>
    <submittedName>
        <fullName evidence="1">Uncharacterized protein</fullName>
    </submittedName>
</protein>
<dbReference type="Proteomes" id="UP000295543">
    <property type="component" value="Unassembled WGS sequence"/>
</dbReference>
<dbReference type="AlphaFoldDB" id="A0A4R5UD73"/>
<evidence type="ECO:0000313" key="2">
    <source>
        <dbReference type="Proteomes" id="UP000295543"/>
    </source>
</evidence>
<name>A0A4R5UD73_9GAMM</name>
<evidence type="ECO:0000313" key="1">
    <source>
        <dbReference type="EMBL" id="TDK33237.1"/>
    </source>
</evidence>
<proteinExistence type="predicted"/>
<gene>
    <name evidence="1" type="ORF">E2F49_04170</name>
</gene>